<sequence length="54" mass="5829">MPTSPADGAQPASRPRCRLLVWPWQAIILQTQKVGVWQRQSCGGSGRGAVVGLR</sequence>
<dbReference type="AlphaFoldDB" id="A0A1E3QBH1"/>
<dbReference type="Proteomes" id="UP000094385">
    <property type="component" value="Unassembled WGS sequence"/>
</dbReference>
<accession>A0A1E3QBH1</accession>
<evidence type="ECO:0000313" key="2">
    <source>
        <dbReference type="Proteomes" id="UP000094385"/>
    </source>
</evidence>
<dbReference type="EMBL" id="KV454291">
    <property type="protein sequence ID" value="ODQ74854.1"/>
    <property type="molecule type" value="Genomic_DNA"/>
</dbReference>
<evidence type="ECO:0000313" key="1">
    <source>
        <dbReference type="EMBL" id="ODQ74854.1"/>
    </source>
</evidence>
<organism evidence="1 2">
    <name type="scientific">Lipomyces starkeyi NRRL Y-11557</name>
    <dbReference type="NCBI Taxonomy" id="675824"/>
    <lineage>
        <taxon>Eukaryota</taxon>
        <taxon>Fungi</taxon>
        <taxon>Dikarya</taxon>
        <taxon>Ascomycota</taxon>
        <taxon>Saccharomycotina</taxon>
        <taxon>Lipomycetes</taxon>
        <taxon>Lipomycetales</taxon>
        <taxon>Lipomycetaceae</taxon>
        <taxon>Lipomyces</taxon>
    </lineage>
</organism>
<keyword evidence="2" id="KW-1185">Reference proteome</keyword>
<proteinExistence type="predicted"/>
<reference evidence="1 2" key="1">
    <citation type="journal article" date="2016" name="Proc. Natl. Acad. Sci. U.S.A.">
        <title>Comparative genomics of biotechnologically important yeasts.</title>
        <authorList>
            <person name="Riley R."/>
            <person name="Haridas S."/>
            <person name="Wolfe K.H."/>
            <person name="Lopes M.R."/>
            <person name="Hittinger C.T."/>
            <person name="Goeker M."/>
            <person name="Salamov A.A."/>
            <person name="Wisecaver J.H."/>
            <person name="Long T.M."/>
            <person name="Calvey C.H."/>
            <person name="Aerts A.L."/>
            <person name="Barry K.W."/>
            <person name="Choi C."/>
            <person name="Clum A."/>
            <person name="Coughlan A.Y."/>
            <person name="Deshpande S."/>
            <person name="Douglass A.P."/>
            <person name="Hanson S.J."/>
            <person name="Klenk H.-P."/>
            <person name="LaButti K.M."/>
            <person name="Lapidus A."/>
            <person name="Lindquist E.A."/>
            <person name="Lipzen A.M."/>
            <person name="Meier-Kolthoff J.P."/>
            <person name="Ohm R.A."/>
            <person name="Otillar R.P."/>
            <person name="Pangilinan J.L."/>
            <person name="Peng Y."/>
            <person name="Rokas A."/>
            <person name="Rosa C.A."/>
            <person name="Scheuner C."/>
            <person name="Sibirny A.A."/>
            <person name="Slot J.C."/>
            <person name="Stielow J.B."/>
            <person name="Sun H."/>
            <person name="Kurtzman C.P."/>
            <person name="Blackwell M."/>
            <person name="Grigoriev I.V."/>
            <person name="Jeffries T.W."/>
        </authorList>
    </citation>
    <scope>NUCLEOTIDE SEQUENCE [LARGE SCALE GENOMIC DNA]</scope>
    <source>
        <strain evidence="1 2">NRRL Y-11557</strain>
    </source>
</reference>
<name>A0A1E3QBH1_LIPST</name>
<gene>
    <name evidence="1" type="ORF">LIPSTDRAFT_68969</name>
</gene>
<protein>
    <submittedName>
        <fullName evidence="1">Uncharacterized protein</fullName>
    </submittedName>
</protein>